<evidence type="ECO:0000313" key="2">
    <source>
        <dbReference type="EMBL" id="TDH58737.1"/>
    </source>
</evidence>
<evidence type="ECO:0000313" key="3">
    <source>
        <dbReference type="Proteomes" id="UP000295096"/>
    </source>
</evidence>
<dbReference type="Gene3D" id="2.60.120.10">
    <property type="entry name" value="Jelly Rolls"/>
    <property type="match status" value="1"/>
</dbReference>
<dbReference type="EMBL" id="SMSJ01000099">
    <property type="protein sequence ID" value="TDH58737.1"/>
    <property type="molecule type" value="Genomic_DNA"/>
</dbReference>
<gene>
    <name evidence="2" type="ORF">E2C06_31105</name>
</gene>
<dbReference type="PROSITE" id="PS50042">
    <property type="entry name" value="CNMP_BINDING_3"/>
    <property type="match status" value="1"/>
</dbReference>
<dbReference type="AlphaFoldDB" id="A0A4R5Q9A6"/>
<comment type="caution">
    <text evidence="2">The sequence shown here is derived from an EMBL/GenBank/DDBJ whole genome shotgun (WGS) entry which is preliminary data.</text>
</comment>
<proteinExistence type="predicted"/>
<organism evidence="2 3">
    <name type="scientific">Dankookia rubra</name>
    <dbReference type="NCBI Taxonomy" id="1442381"/>
    <lineage>
        <taxon>Bacteria</taxon>
        <taxon>Pseudomonadati</taxon>
        <taxon>Pseudomonadota</taxon>
        <taxon>Alphaproteobacteria</taxon>
        <taxon>Acetobacterales</taxon>
        <taxon>Roseomonadaceae</taxon>
        <taxon>Dankookia</taxon>
    </lineage>
</organism>
<dbReference type="InterPro" id="IPR014710">
    <property type="entry name" value="RmlC-like_jellyroll"/>
</dbReference>
<dbReference type="RefSeq" id="WP_133292459.1">
    <property type="nucleotide sequence ID" value="NZ_SMSJ01000099.1"/>
</dbReference>
<dbReference type="Proteomes" id="UP000295096">
    <property type="component" value="Unassembled WGS sequence"/>
</dbReference>
<evidence type="ECO:0000259" key="1">
    <source>
        <dbReference type="PROSITE" id="PS50042"/>
    </source>
</evidence>
<dbReference type="SMART" id="SM00100">
    <property type="entry name" value="cNMP"/>
    <property type="match status" value="1"/>
</dbReference>
<feature type="domain" description="Cyclic nucleotide-binding" evidence="1">
    <location>
        <begin position="15"/>
        <end position="91"/>
    </location>
</feature>
<dbReference type="SUPFAM" id="SSF51206">
    <property type="entry name" value="cAMP-binding domain-like"/>
    <property type="match status" value="1"/>
</dbReference>
<dbReference type="InterPro" id="IPR018490">
    <property type="entry name" value="cNMP-bd_dom_sf"/>
</dbReference>
<accession>A0A4R5Q9A6</accession>
<keyword evidence="3" id="KW-1185">Reference proteome</keyword>
<dbReference type="OrthoDB" id="7506088at2"/>
<reference evidence="2 3" key="1">
    <citation type="journal article" date="2016" name="J. Microbiol.">
        <title>Dankookia rubra gen. nov., sp. nov., an alphaproteobacterium isolated from sediment of a shallow stream.</title>
        <authorList>
            <person name="Kim W.H."/>
            <person name="Kim D.H."/>
            <person name="Kang K."/>
            <person name="Ahn T.Y."/>
        </authorList>
    </citation>
    <scope>NUCLEOTIDE SEQUENCE [LARGE SCALE GENOMIC DNA]</scope>
    <source>
        <strain evidence="2 3">JCM30602</strain>
    </source>
</reference>
<name>A0A4R5Q9A6_9PROT</name>
<dbReference type="InterPro" id="IPR000595">
    <property type="entry name" value="cNMP-bd_dom"/>
</dbReference>
<sequence length="187" mass="20463">MPFGDHAAFISRNRLLAALSPEDLARIWPKLKAVPLPLRTVLSAPGEPITAVYFPETGYVSMLAYLEKGGVIEVGVVGNEGIVGLPALLGDDSDDCEAMVHNSGTALRVDVMASRTELDRTPTFRNLLLRSDLFQHKQMVCTAACNRRHHINQGLARWLLIAHDRAEGGLSARTDEFLPIMLGVRHA</sequence>
<protein>
    <submittedName>
        <fullName evidence="2">Crp/Fnr family transcriptional regulator</fullName>
    </submittedName>
</protein>